<keyword evidence="6 8" id="KW-0472">Membrane</keyword>
<evidence type="ECO:0000313" key="10">
    <source>
        <dbReference type="EMBL" id="MBJ3761753.1"/>
    </source>
</evidence>
<dbReference type="PANTHER" id="PTHR33362:SF7">
    <property type="entry name" value="SLL1103 PROTEIN"/>
    <property type="match status" value="1"/>
</dbReference>
<dbReference type="RefSeq" id="WP_198914933.1">
    <property type="nucleotide sequence ID" value="NZ_JAEKPD010000002.1"/>
</dbReference>
<feature type="transmembrane region" description="Helical" evidence="8">
    <location>
        <begin position="672"/>
        <end position="700"/>
    </location>
</feature>
<keyword evidence="11" id="KW-1185">Reference proteome</keyword>
<feature type="transmembrane region" description="Helical" evidence="8">
    <location>
        <begin position="530"/>
        <end position="547"/>
    </location>
</feature>
<sequence length="784" mass="82302">MLFGLDGVEIGLIIVFLCLFGGILSGFPVAFAIGGSAVISFGIIAALDSAGILIHQAVDTGSDAYRALIAEGVRPETISKFRYPDLALYAEPLFPRGWEVALDRNVGFIVNRINERVLAGQSIETLLAVLMFVLMGITLERSKIANDLLTTMARVFGPLPGGLAVSVVVVGAFLAASTGIVGATVVTMGLLSLPTMLRNNYSPELATGVIAASGTLGQIIPPSIVIVLLGTLAGDIYATAQEQRAQLVGCSDALTYLGEAAVVSVGTLFQAALLPGILLALLYGGYAFGYAVLNPSKAPPVNTGETTGEIITRNEALTWFLGVPVALIVGFVALSGAGLIGSQNYNVDSFSDASEGASLRTNVSPQCQEAMIELHGQQAWDTAVAEQTAINDAGGATASVRLSEDELTAAIAAKIADRAPLGTGIALGLLLAGLVLAFARGVAPVDDPRPLAVGAFGLVLAALLDIVLIGPTTTPGVTFLILLLPILLVLYGLKAGAAMLGRNDLVRVVFPPLVLIVAVLGSILGGITNPTPAAALGAGGAILLAAFRKLQDDGSSGRIILWTTYAIVLMILVGVNFDLRVGVGETSFEQWVAFLVAQGAYLFAMFGLLYACFVLWYGGVLPAIVRETAKVTSMVFTILIGSQLLNLVVISFGGEHYIQQFLRSFDNEMVVFLIVMLVLFFLGFVLDFLEIIYIVVPIVGPVIYGGTMDPKWVTIMIAVNLQTSFLTPPFGFALFYLRGVAPKQVTTGHIYRGIVPFVLIQVLGLALLWFFPGVVTLVPALFPN</sequence>
<feature type="transmembrane region" description="Helical" evidence="8">
    <location>
        <begin position="272"/>
        <end position="293"/>
    </location>
</feature>
<dbReference type="GO" id="GO:0022857">
    <property type="term" value="F:transmembrane transporter activity"/>
    <property type="evidence" value="ECO:0007669"/>
    <property type="project" value="UniProtKB-UniRule"/>
</dbReference>
<feature type="transmembrane region" description="Helical" evidence="8">
    <location>
        <begin position="451"/>
        <end position="470"/>
    </location>
</feature>
<dbReference type="EMBL" id="JAEKPD010000002">
    <property type="protein sequence ID" value="MBJ3761753.1"/>
    <property type="molecule type" value="Genomic_DNA"/>
</dbReference>
<feature type="transmembrane region" description="Helical" evidence="8">
    <location>
        <begin position="505"/>
        <end position="524"/>
    </location>
</feature>
<feature type="transmembrane region" description="Helical" evidence="8">
    <location>
        <begin position="476"/>
        <end position="493"/>
    </location>
</feature>
<keyword evidence="7" id="KW-0813">Transport</keyword>
<gene>
    <name evidence="10" type="ORF">ILP92_03195</name>
</gene>
<comment type="caution">
    <text evidence="10">The sequence shown here is derived from an EMBL/GenBank/DDBJ whole genome shotgun (WGS) entry which is preliminary data.</text>
</comment>
<evidence type="ECO:0000256" key="4">
    <source>
        <dbReference type="ARBA" id="ARBA00022692"/>
    </source>
</evidence>
<evidence type="ECO:0000256" key="7">
    <source>
        <dbReference type="RuleBase" id="RU369079"/>
    </source>
</evidence>
<dbReference type="PANTHER" id="PTHR33362">
    <property type="entry name" value="SIALIC ACID TRAP TRANSPORTER PERMEASE PROTEIN SIAT-RELATED"/>
    <property type="match status" value="1"/>
</dbReference>
<feature type="transmembrane region" description="Helical" evidence="8">
    <location>
        <begin position="12"/>
        <end position="33"/>
    </location>
</feature>
<dbReference type="GO" id="GO:0005886">
    <property type="term" value="C:plasma membrane"/>
    <property type="evidence" value="ECO:0007669"/>
    <property type="project" value="UniProtKB-SubCell"/>
</dbReference>
<accession>A0A934I7N2</accession>
<feature type="transmembrane region" description="Helical" evidence="8">
    <location>
        <begin position="117"/>
        <end position="139"/>
    </location>
</feature>
<dbReference type="Proteomes" id="UP000642488">
    <property type="component" value="Unassembled WGS sequence"/>
</dbReference>
<feature type="transmembrane region" description="Helical" evidence="8">
    <location>
        <begin position="559"/>
        <end position="579"/>
    </location>
</feature>
<evidence type="ECO:0000256" key="5">
    <source>
        <dbReference type="ARBA" id="ARBA00022989"/>
    </source>
</evidence>
<feature type="transmembrane region" description="Helical" evidence="8">
    <location>
        <begin position="712"/>
        <end position="737"/>
    </location>
</feature>
<keyword evidence="4 8" id="KW-0812">Transmembrane</keyword>
<feature type="domain" description="TRAP C4-dicarboxylate transport system permease DctM subunit" evidence="9">
    <location>
        <begin position="19"/>
        <end position="331"/>
    </location>
</feature>
<evidence type="ECO:0000256" key="6">
    <source>
        <dbReference type="ARBA" id="ARBA00023136"/>
    </source>
</evidence>
<reference evidence="10" key="1">
    <citation type="submission" date="2020-12" db="EMBL/GenBank/DDBJ databases">
        <title>Bacterial taxonomy.</title>
        <authorList>
            <person name="Pan X."/>
        </authorList>
    </citation>
    <scope>NUCLEOTIDE SEQUENCE</scope>
    <source>
        <strain evidence="10">KCTC 52957</strain>
    </source>
</reference>
<evidence type="ECO:0000256" key="2">
    <source>
        <dbReference type="ARBA" id="ARBA00022475"/>
    </source>
</evidence>
<dbReference type="InterPro" id="IPR004681">
    <property type="entry name" value="TRAP_DctM"/>
</dbReference>
<keyword evidence="5 8" id="KW-1133">Transmembrane helix</keyword>
<evidence type="ECO:0000256" key="1">
    <source>
        <dbReference type="ARBA" id="ARBA00004429"/>
    </source>
</evidence>
<evidence type="ECO:0000259" key="9">
    <source>
        <dbReference type="Pfam" id="PF06808"/>
    </source>
</evidence>
<comment type="subcellular location">
    <subcellularLocation>
        <location evidence="1 7">Cell inner membrane</location>
        <topology evidence="1 7">Multi-pass membrane protein</topology>
    </subcellularLocation>
</comment>
<feature type="transmembrane region" description="Helical" evidence="8">
    <location>
        <begin position="421"/>
        <end position="439"/>
    </location>
</feature>
<name>A0A934I7N2_9RHOB</name>
<proteinExistence type="predicted"/>
<dbReference type="AlphaFoldDB" id="A0A934I7N2"/>
<feature type="transmembrane region" description="Helical" evidence="8">
    <location>
        <begin position="319"/>
        <end position="340"/>
    </location>
</feature>
<protein>
    <submittedName>
        <fullName evidence="10">TRAP transporter large permease subunit</fullName>
    </submittedName>
</protein>
<keyword evidence="2" id="KW-1003">Cell membrane</keyword>
<feature type="domain" description="TRAP C4-dicarboxylate transport system permease DctM subunit" evidence="9">
    <location>
        <begin position="504"/>
        <end position="773"/>
    </location>
</feature>
<feature type="transmembrane region" description="Helical" evidence="8">
    <location>
        <begin position="163"/>
        <end position="193"/>
    </location>
</feature>
<feature type="transmembrane region" description="Helical" evidence="8">
    <location>
        <begin position="757"/>
        <end position="782"/>
    </location>
</feature>
<feature type="transmembrane region" description="Helical" evidence="8">
    <location>
        <begin position="631"/>
        <end position="652"/>
    </location>
</feature>
<organism evidence="10 11">
    <name type="scientific">Palleronia pontilimi</name>
    <dbReference type="NCBI Taxonomy" id="1964209"/>
    <lineage>
        <taxon>Bacteria</taxon>
        <taxon>Pseudomonadati</taxon>
        <taxon>Pseudomonadota</taxon>
        <taxon>Alphaproteobacteria</taxon>
        <taxon>Rhodobacterales</taxon>
        <taxon>Roseobacteraceae</taxon>
        <taxon>Palleronia</taxon>
    </lineage>
</organism>
<feature type="transmembrane region" description="Helical" evidence="8">
    <location>
        <begin position="591"/>
        <end position="619"/>
    </location>
</feature>
<evidence type="ECO:0000256" key="3">
    <source>
        <dbReference type="ARBA" id="ARBA00022519"/>
    </source>
</evidence>
<comment type="function">
    <text evidence="7">Part of the tripartite ATP-independent periplasmic (TRAP) transport system.</text>
</comment>
<dbReference type="InterPro" id="IPR010656">
    <property type="entry name" value="DctM"/>
</dbReference>
<feature type="transmembrane region" description="Helical" evidence="8">
    <location>
        <begin position="205"/>
        <end position="229"/>
    </location>
</feature>
<evidence type="ECO:0000256" key="8">
    <source>
        <dbReference type="SAM" id="Phobius"/>
    </source>
</evidence>
<evidence type="ECO:0000313" key="11">
    <source>
        <dbReference type="Proteomes" id="UP000642488"/>
    </source>
</evidence>
<keyword evidence="3 7" id="KW-0997">Cell inner membrane</keyword>
<dbReference type="Pfam" id="PF06808">
    <property type="entry name" value="DctM"/>
    <property type="match status" value="2"/>
</dbReference>